<dbReference type="InterPro" id="IPR036291">
    <property type="entry name" value="NAD(P)-bd_dom_sf"/>
</dbReference>
<evidence type="ECO:0000256" key="3">
    <source>
        <dbReference type="ARBA" id="ARBA00023002"/>
    </source>
</evidence>
<evidence type="ECO:0000256" key="4">
    <source>
        <dbReference type="RuleBase" id="RU362068"/>
    </source>
</evidence>
<reference evidence="7 8" key="1">
    <citation type="submission" date="2020-08" db="EMBL/GenBank/DDBJ databases">
        <title>Sequencing the genomes of 1000 actinobacteria strains.</title>
        <authorList>
            <person name="Klenk H.-P."/>
        </authorList>
    </citation>
    <scope>NUCLEOTIDE SEQUENCE [LARGE SCALE GENOMIC DNA]</scope>
    <source>
        <strain evidence="7 8">DSM 43149</strain>
    </source>
</reference>
<name>A0A7W7HW53_9ACTN</name>
<comment type="caution">
    <text evidence="7">The sequence shown here is derived from an EMBL/GenBank/DDBJ whole genome shotgun (WGS) entry which is preliminary data.</text>
</comment>
<evidence type="ECO:0000256" key="2">
    <source>
        <dbReference type="ARBA" id="ARBA00022857"/>
    </source>
</evidence>
<dbReference type="Gene3D" id="3.40.50.720">
    <property type="entry name" value="NAD(P)-binding Rossmann-like Domain"/>
    <property type="match status" value="1"/>
</dbReference>
<comment type="catalytic activity">
    <reaction evidence="4">
        <text>(R)-pantoate + NADP(+) = 2-dehydropantoate + NADPH + H(+)</text>
        <dbReference type="Rhea" id="RHEA:16233"/>
        <dbReference type="ChEBI" id="CHEBI:11561"/>
        <dbReference type="ChEBI" id="CHEBI:15378"/>
        <dbReference type="ChEBI" id="CHEBI:15980"/>
        <dbReference type="ChEBI" id="CHEBI:57783"/>
        <dbReference type="ChEBI" id="CHEBI:58349"/>
        <dbReference type="EC" id="1.1.1.169"/>
    </reaction>
</comment>
<sequence length="311" mass="32556">MRRDDPVRVAVLGCGAIGSLYAAHLARVPGVEVWAADPWREHVAAIERDGLRVTGQADFTAPVHARTHASDLPRCHLGIVATKSLHTADAVTAAREALADAAVVSVQNGVGNEELIAGVLPRVMRGTIVTAGAVTGPGVVRYDAPGDSWLGPFEPRPAEPGEIELLARLLNEGGLRTHAVADARGPQWTKVVFNAATSPLSALTGLTVGQVCTDPALRAQVEVLIREAAAVCAAAGIVLTRDPAEAVEEAIREAFAHKPSMLQDVLARRPTEIGVLNGGIADEGRRVGVLTPAHDSMVALVRGLESSWEQA</sequence>
<keyword evidence="2 4" id="KW-0521">NADP</keyword>
<dbReference type="PANTHER" id="PTHR21708">
    <property type="entry name" value="PROBABLE 2-DEHYDROPANTOATE 2-REDUCTASE"/>
    <property type="match status" value="1"/>
</dbReference>
<dbReference type="PANTHER" id="PTHR21708:SF26">
    <property type="entry name" value="2-DEHYDROPANTOATE 2-REDUCTASE"/>
    <property type="match status" value="1"/>
</dbReference>
<dbReference type="GO" id="GO:0005737">
    <property type="term" value="C:cytoplasm"/>
    <property type="evidence" value="ECO:0007669"/>
    <property type="project" value="TreeGrafter"/>
</dbReference>
<dbReference type="AlphaFoldDB" id="A0A7W7HW53"/>
<proteinExistence type="inferred from homology"/>
<dbReference type="EMBL" id="JACHNH010000001">
    <property type="protein sequence ID" value="MBB4761893.1"/>
    <property type="molecule type" value="Genomic_DNA"/>
</dbReference>
<gene>
    <name evidence="7" type="ORF">BJ971_002449</name>
</gene>
<comment type="function">
    <text evidence="4">Catalyzes the NADPH-dependent reduction of ketopantoate into pantoic acid.</text>
</comment>
<dbReference type="NCBIfam" id="TIGR00745">
    <property type="entry name" value="apbA_panE"/>
    <property type="match status" value="1"/>
</dbReference>
<dbReference type="FunFam" id="1.10.1040.10:FF:000017">
    <property type="entry name" value="2-dehydropantoate 2-reductase"/>
    <property type="match status" value="1"/>
</dbReference>
<dbReference type="GO" id="GO:0008677">
    <property type="term" value="F:2-dehydropantoate 2-reductase activity"/>
    <property type="evidence" value="ECO:0007669"/>
    <property type="project" value="UniProtKB-EC"/>
</dbReference>
<dbReference type="InterPro" id="IPR051402">
    <property type="entry name" value="KPR-Related"/>
</dbReference>
<keyword evidence="3 4" id="KW-0560">Oxidoreductase</keyword>
<dbReference type="InterPro" id="IPR013332">
    <property type="entry name" value="KPR_N"/>
</dbReference>
<protein>
    <recommendedName>
        <fullName evidence="4">2-dehydropantoate 2-reductase</fullName>
        <ecNumber evidence="4">1.1.1.169</ecNumber>
    </recommendedName>
    <alternativeName>
        <fullName evidence="4">Ketopantoate reductase</fullName>
    </alternativeName>
</protein>
<keyword evidence="4" id="KW-0566">Pantothenate biosynthesis</keyword>
<dbReference type="Pfam" id="PF08546">
    <property type="entry name" value="ApbA_C"/>
    <property type="match status" value="1"/>
</dbReference>
<dbReference type="UniPathway" id="UPA00028">
    <property type="reaction ID" value="UER00004"/>
</dbReference>
<feature type="domain" description="Ketopantoate reductase C-terminal" evidence="6">
    <location>
        <begin position="184"/>
        <end position="305"/>
    </location>
</feature>
<dbReference type="EC" id="1.1.1.169" evidence="4"/>
<dbReference type="InterPro" id="IPR013752">
    <property type="entry name" value="KPA_reductase"/>
</dbReference>
<evidence type="ECO:0000313" key="7">
    <source>
        <dbReference type="EMBL" id="MBB4761893.1"/>
    </source>
</evidence>
<accession>A0A7W7HW53</accession>
<dbReference type="Proteomes" id="UP000578112">
    <property type="component" value="Unassembled WGS sequence"/>
</dbReference>
<evidence type="ECO:0000259" key="6">
    <source>
        <dbReference type="Pfam" id="PF08546"/>
    </source>
</evidence>
<keyword evidence="8" id="KW-1185">Reference proteome</keyword>
<evidence type="ECO:0000259" key="5">
    <source>
        <dbReference type="Pfam" id="PF02558"/>
    </source>
</evidence>
<dbReference type="SUPFAM" id="SSF48179">
    <property type="entry name" value="6-phosphogluconate dehydrogenase C-terminal domain-like"/>
    <property type="match status" value="1"/>
</dbReference>
<evidence type="ECO:0000313" key="8">
    <source>
        <dbReference type="Proteomes" id="UP000578112"/>
    </source>
</evidence>
<comment type="similarity">
    <text evidence="1 4">Belongs to the ketopantoate reductase family.</text>
</comment>
<dbReference type="SUPFAM" id="SSF51735">
    <property type="entry name" value="NAD(P)-binding Rossmann-fold domains"/>
    <property type="match status" value="1"/>
</dbReference>
<feature type="domain" description="Ketopantoate reductase N-terminal" evidence="5">
    <location>
        <begin position="9"/>
        <end position="154"/>
    </location>
</feature>
<dbReference type="Pfam" id="PF02558">
    <property type="entry name" value="ApbA"/>
    <property type="match status" value="1"/>
</dbReference>
<dbReference type="InterPro" id="IPR013328">
    <property type="entry name" value="6PGD_dom2"/>
</dbReference>
<dbReference type="InterPro" id="IPR008927">
    <property type="entry name" value="6-PGluconate_DH-like_C_sf"/>
</dbReference>
<dbReference type="GO" id="GO:0015940">
    <property type="term" value="P:pantothenate biosynthetic process"/>
    <property type="evidence" value="ECO:0007669"/>
    <property type="project" value="UniProtKB-UniPathway"/>
</dbReference>
<organism evidence="7 8">
    <name type="scientific">Actinoplanes digitatis</name>
    <dbReference type="NCBI Taxonomy" id="1868"/>
    <lineage>
        <taxon>Bacteria</taxon>
        <taxon>Bacillati</taxon>
        <taxon>Actinomycetota</taxon>
        <taxon>Actinomycetes</taxon>
        <taxon>Micromonosporales</taxon>
        <taxon>Micromonosporaceae</taxon>
        <taxon>Actinoplanes</taxon>
    </lineage>
</organism>
<evidence type="ECO:0000256" key="1">
    <source>
        <dbReference type="ARBA" id="ARBA00007870"/>
    </source>
</evidence>
<dbReference type="RefSeq" id="WP_184992614.1">
    <property type="nucleotide sequence ID" value="NZ_BOMK01000002.1"/>
</dbReference>
<dbReference type="Gene3D" id="1.10.1040.10">
    <property type="entry name" value="N-(1-d-carboxylethyl)-l-norvaline Dehydrogenase, domain 2"/>
    <property type="match status" value="1"/>
</dbReference>
<comment type="pathway">
    <text evidence="4">Cofactor biosynthesis; (R)-pantothenate biosynthesis; (R)-pantoate from 3-methyl-2-oxobutanoate: step 2/2.</text>
</comment>
<dbReference type="InterPro" id="IPR003710">
    <property type="entry name" value="ApbA"/>
</dbReference>